<dbReference type="HAMAP" id="MF_00083">
    <property type="entry name" value="Pept_tRNA_hydro_bact"/>
    <property type="match status" value="1"/>
</dbReference>
<feature type="binding site" evidence="7">
    <location>
        <position position="65"/>
    </location>
    <ligand>
        <name>tRNA</name>
        <dbReference type="ChEBI" id="CHEBI:17843"/>
    </ligand>
</feature>
<dbReference type="Pfam" id="PF01195">
    <property type="entry name" value="Pept_tRNA_hydro"/>
    <property type="match status" value="1"/>
</dbReference>
<feature type="active site" description="Proton acceptor" evidence="7">
    <location>
        <position position="19"/>
    </location>
</feature>
<accession>A0A1F5E7A9</accession>
<dbReference type="GO" id="GO:0005737">
    <property type="term" value="C:cytoplasm"/>
    <property type="evidence" value="ECO:0007669"/>
    <property type="project" value="UniProtKB-SubCell"/>
</dbReference>
<dbReference type="SUPFAM" id="SSF53178">
    <property type="entry name" value="Peptidyl-tRNA hydrolase-like"/>
    <property type="match status" value="1"/>
</dbReference>
<evidence type="ECO:0000256" key="9">
    <source>
        <dbReference type="RuleBase" id="RU004320"/>
    </source>
</evidence>
<evidence type="ECO:0000256" key="3">
    <source>
        <dbReference type="ARBA" id="ARBA00022801"/>
    </source>
</evidence>
<feature type="binding site" evidence="7">
    <location>
        <position position="63"/>
    </location>
    <ligand>
        <name>tRNA</name>
        <dbReference type="ChEBI" id="CHEBI:17843"/>
    </ligand>
</feature>
<feature type="site" description="Discriminates between blocked and unblocked aminoacyl-tRNA" evidence="7">
    <location>
        <position position="9"/>
    </location>
</feature>
<keyword evidence="3 7" id="KW-0378">Hydrolase</keyword>
<dbReference type="GO" id="GO:0072344">
    <property type="term" value="P:rescue of stalled ribosome"/>
    <property type="evidence" value="ECO:0007669"/>
    <property type="project" value="UniProtKB-UniRule"/>
</dbReference>
<dbReference type="PANTHER" id="PTHR17224">
    <property type="entry name" value="PEPTIDYL-TRNA HYDROLASE"/>
    <property type="match status" value="1"/>
</dbReference>
<keyword evidence="2 7" id="KW-0820">tRNA-binding</keyword>
<dbReference type="CDD" id="cd00462">
    <property type="entry name" value="PTH"/>
    <property type="match status" value="1"/>
</dbReference>
<evidence type="ECO:0000256" key="7">
    <source>
        <dbReference type="HAMAP-Rule" id="MF_00083"/>
    </source>
</evidence>
<evidence type="ECO:0000256" key="2">
    <source>
        <dbReference type="ARBA" id="ARBA00022555"/>
    </source>
</evidence>
<keyword evidence="7" id="KW-0963">Cytoplasm</keyword>
<keyword evidence="4 7" id="KW-0694">RNA-binding</keyword>
<dbReference type="EMBL" id="MEZY01000038">
    <property type="protein sequence ID" value="OGD63186.1"/>
    <property type="molecule type" value="Genomic_DNA"/>
</dbReference>
<dbReference type="PANTHER" id="PTHR17224:SF1">
    <property type="entry name" value="PEPTIDYL-TRNA HYDROLASE"/>
    <property type="match status" value="1"/>
</dbReference>
<sequence length="197" mass="21997">MKLFVGLGNPGKKYEKTRHNAGYLLLERIAGERDFKSDEKFKAQILLKKSKGESLIFAKPETFMNMSGEAVVKIVEYYKVDVSEIFVLLDDVDIPLGQVRIRLSGSSAGHKGLQNIIEALGSESFCRIRVGIGDEPIRSNEHDKFENKIETKNYVLGKFTKRELGILDDAISLAADKIKAHIGSKEPIQATTLETKL</sequence>
<evidence type="ECO:0000256" key="6">
    <source>
        <dbReference type="ARBA" id="ARBA00050038"/>
    </source>
</evidence>
<comment type="function">
    <text evidence="7">Hydrolyzes ribosome-free peptidyl-tRNAs (with 1 or more amino acids incorporated), which drop off the ribosome during protein synthesis, or as a result of ribosome stalling.</text>
</comment>
<dbReference type="Gene3D" id="3.40.50.1470">
    <property type="entry name" value="Peptidyl-tRNA hydrolase"/>
    <property type="match status" value="1"/>
</dbReference>
<protein>
    <recommendedName>
        <fullName evidence="6 7">Peptidyl-tRNA hydrolase</fullName>
        <shortName evidence="7">Pth</shortName>
        <ecNumber evidence="1 7">3.1.1.29</ecNumber>
    </recommendedName>
</protein>
<dbReference type="STRING" id="1797472.A2215_01875"/>
<comment type="caution">
    <text evidence="7">Lacks conserved residue(s) required for the propagation of feature annotation.</text>
</comment>
<dbReference type="FunFam" id="3.40.50.1470:FF:000001">
    <property type="entry name" value="Peptidyl-tRNA hydrolase"/>
    <property type="match status" value="1"/>
</dbReference>
<organism evidence="10 11">
    <name type="scientific">Candidatus Berkelbacteria bacterium RIFOXYA2_FULL_43_10</name>
    <dbReference type="NCBI Taxonomy" id="1797472"/>
    <lineage>
        <taxon>Bacteria</taxon>
        <taxon>Candidatus Berkelbacteria</taxon>
    </lineage>
</organism>
<dbReference type="PROSITE" id="PS01195">
    <property type="entry name" value="PEPT_TRNA_HYDROL_1"/>
    <property type="match status" value="1"/>
</dbReference>
<evidence type="ECO:0000256" key="4">
    <source>
        <dbReference type="ARBA" id="ARBA00022884"/>
    </source>
</evidence>
<feature type="binding site" evidence="7">
    <location>
        <position position="14"/>
    </location>
    <ligand>
        <name>tRNA</name>
        <dbReference type="ChEBI" id="CHEBI:17843"/>
    </ligand>
</feature>
<gene>
    <name evidence="7" type="primary">pth</name>
    <name evidence="10" type="ORF">A2215_01875</name>
</gene>
<evidence type="ECO:0000313" key="11">
    <source>
        <dbReference type="Proteomes" id="UP000178583"/>
    </source>
</evidence>
<dbReference type="GO" id="GO:0006515">
    <property type="term" value="P:protein quality control for misfolded or incompletely synthesized proteins"/>
    <property type="evidence" value="ECO:0007669"/>
    <property type="project" value="UniProtKB-UniRule"/>
</dbReference>
<name>A0A1F5E7A9_9BACT</name>
<dbReference type="AlphaFoldDB" id="A0A1F5E7A9"/>
<dbReference type="InterPro" id="IPR036416">
    <property type="entry name" value="Pept_tRNA_hydro_sf"/>
</dbReference>
<evidence type="ECO:0000256" key="8">
    <source>
        <dbReference type="RuleBase" id="RU000673"/>
    </source>
</evidence>
<evidence type="ECO:0000256" key="5">
    <source>
        <dbReference type="ARBA" id="ARBA00038063"/>
    </source>
</evidence>
<dbReference type="InterPro" id="IPR018171">
    <property type="entry name" value="Pept_tRNA_hydro_CS"/>
</dbReference>
<dbReference type="GO" id="GO:0004045">
    <property type="term" value="F:peptidyl-tRNA hydrolase activity"/>
    <property type="evidence" value="ECO:0007669"/>
    <property type="project" value="UniProtKB-UniRule"/>
</dbReference>
<dbReference type="InterPro" id="IPR001328">
    <property type="entry name" value="Pept_tRNA_hydro"/>
</dbReference>
<feature type="site" description="Stabilizes the basic form of H active site to accept a proton" evidence="7">
    <location>
        <position position="90"/>
    </location>
</feature>
<comment type="subunit">
    <text evidence="7">Monomer.</text>
</comment>
<comment type="caution">
    <text evidence="10">The sequence shown here is derived from an EMBL/GenBank/DDBJ whole genome shotgun (WGS) entry which is preliminary data.</text>
</comment>
<dbReference type="EC" id="3.1.1.29" evidence="1 7"/>
<comment type="catalytic activity">
    <reaction evidence="7 8">
        <text>an N-acyl-L-alpha-aminoacyl-tRNA + H2O = an N-acyl-L-amino acid + a tRNA + H(+)</text>
        <dbReference type="Rhea" id="RHEA:54448"/>
        <dbReference type="Rhea" id="RHEA-COMP:10123"/>
        <dbReference type="Rhea" id="RHEA-COMP:13883"/>
        <dbReference type="ChEBI" id="CHEBI:15377"/>
        <dbReference type="ChEBI" id="CHEBI:15378"/>
        <dbReference type="ChEBI" id="CHEBI:59874"/>
        <dbReference type="ChEBI" id="CHEBI:78442"/>
        <dbReference type="ChEBI" id="CHEBI:138191"/>
        <dbReference type="EC" id="3.1.1.29"/>
    </reaction>
</comment>
<comment type="function">
    <text evidence="7">Catalyzes the release of premature peptidyl moieties from peptidyl-tRNA molecules trapped in stalled 50S ribosomal subunits, and thus maintains levels of free tRNAs and 50S ribosomes.</text>
</comment>
<comment type="similarity">
    <text evidence="5 7 9">Belongs to the PTH family.</text>
</comment>
<evidence type="ECO:0000313" key="10">
    <source>
        <dbReference type="EMBL" id="OGD63186.1"/>
    </source>
</evidence>
<dbReference type="NCBIfam" id="TIGR00447">
    <property type="entry name" value="pth"/>
    <property type="match status" value="1"/>
</dbReference>
<dbReference type="Proteomes" id="UP000178583">
    <property type="component" value="Unassembled WGS sequence"/>
</dbReference>
<dbReference type="GO" id="GO:0000049">
    <property type="term" value="F:tRNA binding"/>
    <property type="evidence" value="ECO:0007669"/>
    <property type="project" value="UniProtKB-UniRule"/>
</dbReference>
<comment type="subcellular location">
    <subcellularLocation>
        <location evidence="7">Cytoplasm</location>
    </subcellularLocation>
</comment>
<reference evidence="10 11" key="1">
    <citation type="journal article" date="2016" name="Nat. Commun.">
        <title>Thousands of microbial genomes shed light on interconnected biogeochemical processes in an aquifer system.</title>
        <authorList>
            <person name="Anantharaman K."/>
            <person name="Brown C.T."/>
            <person name="Hug L.A."/>
            <person name="Sharon I."/>
            <person name="Castelle C.J."/>
            <person name="Probst A.J."/>
            <person name="Thomas B.C."/>
            <person name="Singh A."/>
            <person name="Wilkins M.J."/>
            <person name="Karaoz U."/>
            <person name="Brodie E.L."/>
            <person name="Williams K.H."/>
            <person name="Hubbard S.S."/>
            <person name="Banfield J.F."/>
        </authorList>
    </citation>
    <scope>NUCLEOTIDE SEQUENCE [LARGE SCALE GENOMIC DNA]</scope>
</reference>
<evidence type="ECO:0000256" key="1">
    <source>
        <dbReference type="ARBA" id="ARBA00013260"/>
    </source>
</evidence>
<proteinExistence type="inferred from homology"/>